<dbReference type="InterPro" id="IPR003953">
    <property type="entry name" value="FAD-dep_OxRdtase_2_FAD-bd"/>
</dbReference>
<evidence type="ECO:0000256" key="8">
    <source>
        <dbReference type="ARBA" id="ARBA00022827"/>
    </source>
</evidence>
<evidence type="ECO:0000256" key="2">
    <source>
        <dbReference type="ARBA" id="ARBA00004950"/>
    </source>
</evidence>
<protein>
    <recommendedName>
        <fullName evidence="5">L-aspartate oxidase</fullName>
        <ecNumber evidence="4">1.4.3.16</ecNumber>
    </recommendedName>
    <alternativeName>
        <fullName evidence="10">Quinolinate synthase B</fullName>
    </alternativeName>
</protein>
<evidence type="ECO:0000256" key="10">
    <source>
        <dbReference type="ARBA" id="ARBA00030386"/>
    </source>
</evidence>
<dbReference type="EMBL" id="BOPZ01000017">
    <property type="protein sequence ID" value="GIM29435.1"/>
    <property type="molecule type" value="Genomic_DNA"/>
</dbReference>
<evidence type="ECO:0000256" key="11">
    <source>
        <dbReference type="ARBA" id="ARBA00048305"/>
    </source>
</evidence>
<evidence type="ECO:0000256" key="6">
    <source>
        <dbReference type="ARBA" id="ARBA00022630"/>
    </source>
</evidence>
<comment type="caution">
    <text evidence="13">The sequence shown here is derived from an EMBL/GenBank/DDBJ whole genome shotgun (WGS) entry which is preliminary data.</text>
</comment>
<dbReference type="NCBIfam" id="NF004820">
    <property type="entry name" value="PRK06175.1"/>
    <property type="match status" value="1"/>
</dbReference>
<dbReference type="InterPro" id="IPR027477">
    <property type="entry name" value="Succ_DH/fumarate_Rdtase_cat_sf"/>
</dbReference>
<dbReference type="PANTHER" id="PTHR42716:SF2">
    <property type="entry name" value="L-ASPARTATE OXIDASE, CHLOROPLASTIC"/>
    <property type="match status" value="1"/>
</dbReference>
<keyword evidence="8" id="KW-0274">FAD</keyword>
<accession>A0A919RZI8</accession>
<evidence type="ECO:0000256" key="4">
    <source>
        <dbReference type="ARBA" id="ARBA00012173"/>
    </source>
</evidence>
<keyword evidence="9" id="KW-0560">Oxidoreductase</keyword>
<evidence type="ECO:0000256" key="3">
    <source>
        <dbReference type="ARBA" id="ARBA00008562"/>
    </source>
</evidence>
<evidence type="ECO:0000256" key="1">
    <source>
        <dbReference type="ARBA" id="ARBA00001974"/>
    </source>
</evidence>
<dbReference type="SUPFAM" id="SSF51905">
    <property type="entry name" value="FAD/NAD(P)-binding domain"/>
    <property type="match status" value="1"/>
</dbReference>
<evidence type="ECO:0000256" key="5">
    <source>
        <dbReference type="ARBA" id="ARBA00021901"/>
    </source>
</evidence>
<dbReference type="Pfam" id="PF00890">
    <property type="entry name" value="FAD_binding_2"/>
    <property type="match status" value="1"/>
</dbReference>
<comment type="catalytic activity">
    <reaction evidence="11">
        <text>L-aspartate + O2 = iminosuccinate + H2O2</text>
        <dbReference type="Rhea" id="RHEA:25876"/>
        <dbReference type="ChEBI" id="CHEBI:15379"/>
        <dbReference type="ChEBI" id="CHEBI:16240"/>
        <dbReference type="ChEBI" id="CHEBI:29991"/>
        <dbReference type="ChEBI" id="CHEBI:77875"/>
        <dbReference type="EC" id="1.4.3.16"/>
    </reaction>
    <physiologicalReaction direction="left-to-right" evidence="11">
        <dbReference type="Rhea" id="RHEA:25877"/>
    </physiologicalReaction>
</comment>
<dbReference type="PRINTS" id="PR00368">
    <property type="entry name" value="FADPNR"/>
</dbReference>
<dbReference type="PANTHER" id="PTHR42716">
    <property type="entry name" value="L-ASPARTATE OXIDASE"/>
    <property type="match status" value="1"/>
</dbReference>
<evidence type="ECO:0000313" key="14">
    <source>
        <dbReference type="Proteomes" id="UP000679179"/>
    </source>
</evidence>
<dbReference type="Gene3D" id="3.90.700.10">
    <property type="entry name" value="Succinate dehydrogenase/fumarate reductase flavoprotein, catalytic domain"/>
    <property type="match status" value="1"/>
</dbReference>
<comment type="similarity">
    <text evidence="3">Belongs to the FAD-dependent oxidoreductase 2 family. NadB subfamily.</text>
</comment>
<dbReference type="GO" id="GO:0033765">
    <property type="term" value="F:steroid dehydrogenase activity, acting on the CH-CH group of donors"/>
    <property type="evidence" value="ECO:0007669"/>
    <property type="project" value="UniProtKB-ARBA"/>
</dbReference>
<evidence type="ECO:0000313" key="13">
    <source>
        <dbReference type="EMBL" id="GIM29435.1"/>
    </source>
</evidence>
<keyword evidence="7" id="KW-0662">Pyridine nucleotide biosynthesis</keyword>
<comment type="cofactor">
    <cofactor evidence="1">
        <name>FAD</name>
        <dbReference type="ChEBI" id="CHEBI:57692"/>
    </cofactor>
</comment>
<dbReference type="GO" id="GO:0034628">
    <property type="term" value="P:'de novo' NAD+ biosynthetic process from L-aspartate"/>
    <property type="evidence" value="ECO:0007669"/>
    <property type="project" value="TreeGrafter"/>
</dbReference>
<feature type="domain" description="FAD-dependent oxidoreductase 2 FAD-binding" evidence="12">
    <location>
        <begin position="6"/>
        <end position="370"/>
    </location>
</feature>
<reference evidence="13" key="1">
    <citation type="submission" date="2021-03" db="EMBL/GenBank/DDBJ databases">
        <title>Taxonomic study of Clostridium polyendosporum from meadow-gley soil under rice.</title>
        <authorList>
            <person name="Kobayashi H."/>
            <person name="Tanizawa Y."/>
            <person name="Yagura M."/>
        </authorList>
    </citation>
    <scope>NUCLEOTIDE SEQUENCE</scope>
    <source>
        <strain evidence="13">JCM 30710</strain>
    </source>
</reference>
<proteinExistence type="inferred from homology"/>
<comment type="pathway">
    <text evidence="2">Cofactor biosynthesis; NAD(+) biosynthesis; iminoaspartate from L-aspartate (oxidase route): step 1/1.</text>
</comment>
<dbReference type="AlphaFoldDB" id="A0A919RZI8"/>
<dbReference type="FunFam" id="3.90.700.10:FF:000002">
    <property type="entry name" value="L-aspartate oxidase"/>
    <property type="match status" value="1"/>
</dbReference>
<keyword evidence="14" id="KW-1185">Reference proteome</keyword>
<dbReference type="Gene3D" id="3.50.50.60">
    <property type="entry name" value="FAD/NAD(P)-binding domain"/>
    <property type="match status" value="1"/>
</dbReference>
<evidence type="ECO:0000256" key="7">
    <source>
        <dbReference type="ARBA" id="ARBA00022642"/>
    </source>
</evidence>
<evidence type="ECO:0000259" key="12">
    <source>
        <dbReference type="Pfam" id="PF00890"/>
    </source>
</evidence>
<organism evidence="13 14">
    <name type="scientific">Clostridium polyendosporum</name>
    <dbReference type="NCBI Taxonomy" id="69208"/>
    <lineage>
        <taxon>Bacteria</taxon>
        <taxon>Bacillati</taxon>
        <taxon>Bacillota</taxon>
        <taxon>Clostridia</taxon>
        <taxon>Eubacteriales</taxon>
        <taxon>Clostridiaceae</taxon>
        <taxon>Clostridium</taxon>
    </lineage>
</organism>
<dbReference type="InterPro" id="IPR005288">
    <property type="entry name" value="NadB"/>
</dbReference>
<dbReference type="InterPro" id="IPR036188">
    <property type="entry name" value="FAD/NAD-bd_sf"/>
</dbReference>
<gene>
    <name evidence="13" type="primary">nadB_1</name>
    <name evidence="13" type="ORF">CPJCM30710_21010</name>
</gene>
<name>A0A919RZI8_9CLOT</name>
<evidence type="ECO:0000256" key="9">
    <source>
        <dbReference type="ARBA" id="ARBA00023002"/>
    </source>
</evidence>
<sequence>MNIHTDVLIVGTGAAGLYCALNLRKDLNITLLSKSSANECNSFLAQGGISVARGEKDFPSFIDDTLKAGNHKNDKKAVKVLASESMDAIDNLVSLGVPFDSDLEGNLRYTREGAHSINRIVHCEDRTGEKVHSYLLKEALKRDNITMLEDSFLVDLITKNNKCIGGIAFSKNSPTNIFAKSVVIATGGIGGLFNNSTNFQSISGDGIAIALRRGIDVVNMNYIQFHPTSLYDGSSMNRKFLISEAVRGEGAKLLNVNGEKFVDELLPRDKVTAAIFKEEMKTSSNFVYLDTTFMKKDFLVKRFPMIYNECFKRGIDISNEPIPVTPAQHYFMGGINVDLNSKTSMENLYACGEASCTGVHGSNRLASNSLLEGLVFSKRAATHINNNIKPYSICFYDSTPSIEGDKDYYKKLFKNILIRAICDVRGDIVNELVAL</sequence>
<dbReference type="EC" id="1.4.3.16" evidence="4"/>
<dbReference type="SUPFAM" id="SSF56425">
    <property type="entry name" value="Succinate dehydrogenase/fumarate reductase flavoprotein, catalytic domain"/>
    <property type="match status" value="1"/>
</dbReference>
<keyword evidence="6" id="KW-0285">Flavoprotein</keyword>
<dbReference type="RefSeq" id="WP_212904135.1">
    <property type="nucleotide sequence ID" value="NZ_BOPZ01000017.1"/>
</dbReference>
<dbReference type="Proteomes" id="UP000679179">
    <property type="component" value="Unassembled WGS sequence"/>
</dbReference>
<dbReference type="GO" id="GO:0008734">
    <property type="term" value="F:L-aspartate oxidase activity"/>
    <property type="evidence" value="ECO:0007669"/>
    <property type="project" value="UniProtKB-EC"/>
</dbReference>